<feature type="transmembrane region" description="Helical" evidence="7">
    <location>
        <begin position="43"/>
        <end position="67"/>
    </location>
</feature>
<dbReference type="PANTHER" id="PTHR30250">
    <property type="entry name" value="PST FAMILY PREDICTED COLANIC ACID TRANSPORTER"/>
    <property type="match status" value="1"/>
</dbReference>
<evidence type="ECO:0000256" key="1">
    <source>
        <dbReference type="ARBA" id="ARBA00004651"/>
    </source>
</evidence>
<feature type="transmembrane region" description="Helical" evidence="7">
    <location>
        <begin position="283"/>
        <end position="305"/>
    </location>
</feature>
<feature type="transmembrane region" description="Helical" evidence="7">
    <location>
        <begin position="170"/>
        <end position="191"/>
    </location>
</feature>
<comment type="similarity">
    <text evidence="2">Belongs to the polysaccharide synthase family.</text>
</comment>
<organism evidence="8 9">
    <name type="scientific">Candidatus Woesebacteria bacterium GW2011_GWA2_40_7b</name>
    <dbReference type="NCBI Taxonomy" id="1618563"/>
    <lineage>
        <taxon>Bacteria</taxon>
        <taxon>Candidatus Woeseibacteriota</taxon>
    </lineage>
</organism>
<dbReference type="PANTHER" id="PTHR30250:SF10">
    <property type="entry name" value="LIPOPOLYSACCHARIDE BIOSYNTHESIS PROTEIN WZXC"/>
    <property type="match status" value="1"/>
</dbReference>
<feature type="transmembrane region" description="Helical" evidence="7">
    <location>
        <begin position="20"/>
        <end position="37"/>
    </location>
</feature>
<feature type="transmembrane region" description="Helical" evidence="7">
    <location>
        <begin position="145"/>
        <end position="164"/>
    </location>
</feature>
<dbReference type="STRING" id="1618563.UU12_C0013G0005"/>
<evidence type="ECO:0000313" key="9">
    <source>
        <dbReference type="Proteomes" id="UP000034562"/>
    </source>
</evidence>
<protein>
    <submittedName>
        <fullName evidence="8">Membrane protein involved in the export of O-antigen and teichoic acid</fullName>
    </submittedName>
</protein>
<keyword evidence="5 7" id="KW-1133">Transmembrane helix</keyword>
<dbReference type="Proteomes" id="UP000034562">
    <property type="component" value="Unassembled WGS sequence"/>
</dbReference>
<evidence type="ECO:0000256" key="2">
    <source>
        <dbReference type="ARBA" id="ARBA00007430"/>
    </source>
</evidence>
<keyword evidence="6 7" id="KW-0472">Membrane</keyword>
<proteinExistence type="inferred from homology"/>
<dbReference type="AlphaFoldDB" id="A0A0G0T7Y7"/>
<evidence type="ECO:0000313" key="8">
    <source>
        <dbReference type="EMBL" id="KKR70916.1"/>
    </source>
</evidence>
<name>A0A0G0T7Y7_9BACT</name>
<accession>A0A0G0T7Y7</accession>
<feature type="transmembrane region" description="Helical" evidence="7">
    <location>
        <begin position="325"/>
        <end position="346"/>
    </location>
</feature>
<dbReference type="Pfam" id="PF13440">
    <property type="entry name" value="Polysacc_synt_3"/>
    <property type="match status" value="1"/>
</dbReference>
<dbReference type="GO" id="GO:0005886">
    <property type="term" value="C:plasma membrane"/>
    <property type="evidence" value="ECO:0007669"/>
    <property type="project" value="UniProtKB-SubCell"/>
</dbReference>
<feature type="transmembrane region" description="Helical" evidence="7">
    <location>
        <begin position="113"/>
        <end position="133"/>
    </location>
</feature>
<reference evidence="8 9" key="1">
    <citation type="journal article" date="2015" name="Nature">
        <title>rRNA introns, odd ribosomes, and small enigmatic genomes across a large radiation of phyla.</title>
        <authorList>
            <person name="Brown C.T."/>
            <person name="Hug L.A."/>
            <person name="Thomas B.C."/>
            <person name="Sharon I."/>
            <person name="Castelle C.J."/>
            <person name="Singh A."/>
            <person name="Wilkins M.J."/>
            <person name="Williams K.H."/>
            <person name="Banfield J.F."/>
        </authorList>
    </citation>
    <scope>NUCLEOTIDE SEQUENCE [LARGE SCALE GENOMIC DNA]</scope>
</reference>
<evidence type="ECO:0000256" key="4">
    <source>
        <dbReference type="ARBA" id="ARBA00022692"/>
    </source>
</evidence>
<comment type="subcellular location">
    <subcellularLocation>
        <location evidence="1">Cell membrane</location>
        <topology evidence="1">Multi-pass membrane protein</topology>
    </subcellularLocation>
</comment>
<dbReference type="InterPro" id="IPR050833">
    <property type="entry name" value="Poly_Biosynth_Transport"/>
</dbReference>
<sequence>MGYFKDTLKGISWMTALRGITRGLAIVKIAILARILSPSQFGVYGIALLVLGFLEVLTETGINVFLIQEKDDTREYLDSAWVVSIIRGISISLIILASIPAVIFFFHTPQVRNLLYLVAGVAFIRGFINPMKVTFQKSLQFKKEFLFQGFLFFVDAAVAVSVGFATHSEISMIIAMLVAAIVEVVLSFVIFKDKPKLVFDKEKFLKVVNRGKWITGAGVFSYTFQNLDNIVIGKFLGTGSLGFYQQAYSISTLPVSEIGQIFNKVTFPVYVKLSGEKARLKSAFIKTAGVVLLLVCIFGLGIFIFSKPLILIFLGEKWLTIEPVLKILAIFGIFKSLLNFSYSLFLALKMQKVVMMSEFFGIIGMGIVIYPMVLKYGIVGAGYSTIIAFACSLPVVLIYLFKIFKE</sequence>
<evidence type="ECO:0000256" key="3">
    <source>
        <dbReference type="ARBA" id="ARBA00022475"/>
    </source>
</evidence>
<feature type="transmembrane region" description="Helical" evidence="7">
    <location>
        <begin position="79"/>
        <end position="107"/>
    </location>
</feature>
<evidence type="ECO:0000256" key="5">
    <source>
        <dbReference type="ARBA" id="ARBA00022989"/>
    </source>
</evidence>
<dbReference type="CDD" id="cd13127">
    <property type="entry name" value="MATE_tuaB_like"/>
    <property type="match status" value="1"/>
</dbReference>
<comment type="caution">
    <text evidence="8">The sequence shown here is derived from an EMBL/GenBank/DDBJ whole genome shotgun (WGS) entry which is preliminary data.</text>
</comment>
<evidence type="ECO:0000256" key="7">
    <source>
        <dbReference type="SAM" id="Phobius"/>
    </source>
</evidence>
<keyword evidence="4 7" id="KW-0812">Transmembrane</keyword>
<keyword evidence="3" id="KW-1003">Cell membrane</keyword>
<gene>
    <name evidence="8" type="ORF">UU12_C0013G0005</name>
</gene>
<feature type="transmembrane region" description="Helical" evidence="7">
    <location>
        <begin position="380"/>
        <end position="401"/>
    </location>
</feature>
<dbReference type="EMBL" id="LBZK01000013">
    <property type="protein sequence ID" value="KKR70916.1"/>
    <property type="molecule type" value="Genomic_DNA"/>
</dbReference>
<evidence type="ECO:0000256" key="6">
    <source>
        <dbReference type="ARBA" id="ARBA00023136"/>
    </source>
</evidence>
<feature type="transmembrane region" description="Helical" evidence="7">
    <location>
        <begin position="353"/>
        <end position="374"/>
    </location>
</feature>